<dbReference type="EMBL" id="CAJPIN010037932">
    <property type="protein sequence ID" value="CAG2064909.1"/>
    <property type="molecule type" value="Genomic_DNA"/>
</dbReference>
<name>A0ABN7PFL4_TIMPD</name>
<sequence>MNAGAFNKNIKCAARDISLSDELTLAMSKCLTLALTFSASVEVKVIMSVSRRVSEFPANGKLNHLAEMDSQNKDAQVFMVVVKLIEAAADKEETVREAVTTSLRKLSKKHPNEVLRHTVDYRKRNAKASSSSPAR</sequence>
<evidence type="ECO:0000313" key="2">
    <source>
        <dbReference type="Proteomes" id="UP001153148"/>
    </source>
</evidence>
<dbReference type="Proteomes" id="UP001153148">
    <property type="component" value="Unassembled WGS sequence"/>
</dbReference>
<organism evidence="1 2">
    <name type="scientific">Timema podura</name>
    <name type="common">Walking stick</name>
    <dbReference type="NCBI Taxonomy" id="61482"/>
    <lineage>
        <taxon>Eukaryota</taxon>
        <taxon>Metazoa</taxon>
        <taxon>Ecdysozoa</taxon>
        <taxon>Arthropoda</taxon>
        <taxon>Hexapoda</taxon>
        <taxon>Insecta</taxon>
        <taxon>Pterygota</taxon>
        <taxon>Neoptera</taxon>
        <taxon>Polyneoptera</taxon>
        <taxon>Phasmatodea</taxon>
        <taxon>Timematodea</taxon>
        <taxon>Timematoidea</taxon>
        <taxon>Timematidae</taxon>
        <taxon>Timema</taxon>
    </lineage>
</organism>
<reference evidence="1" key="1">
    <citation type="submission" date="2021-03" db="EMBL/GenBank/DDBJ databases">
        <authorList>
            <person name="Tran Van P."/>
        </authorList>
    </citation>
    <scope>NUCLEOTIDE SEQUENCE</scope>
</reference>
<comment type="caution">
    <text evidence="1">The sequence shown here is derived from an EMBL/GenBank/DDBJ whole genome shotgun (WGS) entry which is preliminary data.</text>
</comment>
<evidence type="ECO:0000313" key="1">
    <source>
        <dbReference type="EMBL" id="CAG2064909.1"/>
    </source>
</evidence>
<accession>A0ABN7PFL4</accession>
<gene>
    <name evidence="1" type="ORF">TPAB3V08_LOCUS11853</name>
</gene>
<protein>
    <submittedName>
        <fullName evidence="1">Uncharacterized protein</fullName>
    </submittedName>
</protein>
<keyword evidence="2" id="KW-1185">Reference proteome</keyword>
<proteinExistence type="predicted"/>